<feature type="region of interest" description="Disordered" evidence="1">
    <location>
        <begin position="52"/>
        <end position="82"/>
    </location>
</feature>
<reference evidence="2" key="1">
    <citation type="submission" date="2015-05" db="EMBL/GenBank/DDBJ databases">
        <title>Permanent draft genome of Rhodopirellula islandicus K833.</title>
        <authorList>
            <person name="Kizina J."/>
            <person name="Richter M."/>
            <person name="Glockner F.O."/>
            <person name="Harder J."/>
        </authorList>
    </citation>
    <scope>NUCLEOTIDE SEQUENCE [LARGE SCALE GENOMIC DNA]</scope>
    <source>
        <strain evidence="2">K833</strain>
    </source>
</reference>
<feature type="compositionally biased region" description="Basic and acidic residues" evidence="1">
    <location>
        <begin position="72"/>
        <end position="82"/>
    </location>
</feature>
<accession>A0A0J1B7B1</accession>
<protein>
    <submittedName>
        <fullName evidence="2">Uncharacterized protein</fullName>
    </submittedName>
</protein>
<proteinExistence type="predicted"/>
<keyword evidence="3" id="KW-1185">Reference proteome</keyword>
<name>A0A0J1B7B1_RHOIS</name>
<dbReference type="EMBL" id="LECT01000044">
    <property type="protein sequence ID" value="KLU02710.1"/>
    <property type="molecule type" value="Genomic_DNA"/>
</dbReference>
<comment type="caution">
    <text evidence="2">The sequence shown here is derived from an EMBL/GenBank/DDBJ whole genome shotgun (WGS) entry which is preliminary data.</text>
</comment>
<evidence type="ECO:0000256" key="1">
    <source>
        <dbReference type="SAM" id="MobiDB-lite"/>
    </source>
</evidence>
<sequence length="82" mass="8781">MKRLFGSVHASQDSAWAVVESAQTRSSHCPNCSPESSRNDCLESLLDQLATKNNWDNGSTPPPSPSSGLFDPTHEPDVGIPS</sequence>
<evidence type="ECO:0000313" key="3">
    <source>
        <dbReference type="Proteomes" id="UP000036367"/>
    </source>
</evidence>
<dbReference type="Proteomes" id="UP000036367">
    <property type="component" value="Unassembled WGS sequence"/>
</dbReference>
<evidence type="ECO:0000313" key="2">
    <source>
        <dbReference type="EMBL" id="KLU02710.1"/>
    </source>
</evidence>
<organism evidence="2 3">
    <name type="scientific">Rhodopirellula islandica</name>
    <dbReference type="NCBI Taxonomy" id="595434"/>
    <lineage>
        <taxon>Bacteria</taxon>
        <taxon>Pseudomonadati</taxon>
        <taxon>Planctomycetota</taxon>
        <taxon>Planctomycetia</taxon>
        <taxon>Pirellulales</taxon>
        <taxon>Pirellulaceae</taxon>
        <taxon>Rhodopirellula</taxon>
    </lineage>
</organism>
<gene>
    <name evidence="2" type="ORF">RISK_005776</name>
</gene>
<dbReference type="STRING" id="595434.RISK_005776"/>
<dbReference type="AlphaFoldDB" id="A0A0J1B7B1"/>